<reference evidence="3" key="1">
    <citation type="journal article" date="2015" name="Nature">
        <title>Complex archaea that bridge the gap between prokaryotes and eukaryotes.</title>
        <authorList>
            <person name="Spang A."/>
            <person name="Saw J.H."/>
            <person name="Jorgensen S.L."/>
            <person name="Zaremba-Niedzwiedzka K."/>
            <person name="Martijn J."/>
            <person name="Lind A.E."/>
            <person name="van Eijk R."/>
            <person name="Schleper C."/>
            <person name="Guy L."/>
            <person name="Ettema T.J."/>
        </authorList>
    </citation>
    <scope>NUCLEOTIDE SEQUENCE</scope>
</reference>
<keyword evidence="2" id="KW-1133">Transmembrane helix</keyword>
<protein>
    <submittedName>
        <fullName evidence="3">Uncharacterized protein</fullName>
    </submittedName>
</protein>
<feature type="transmembrane region" description="Helical" evidence="2">
    <location>
        <begin position="5"/>
        <end position="22"/>
    </location>
</feature>
<gene>
    <name evidence="3" type="ORF">LCGC14_1598580</name>
</gene>
<dbReference type="AlphaFoldDB" id="A0A0F9IBV1"/>
<dbReference type="EMBL" id="LAZR01012791">
    <property type="protein sequence ID" value="KKM25086.1"/>
    <property type="molecule type" value="Genomic_DNA"/>
</dbReference>
<organism evidence="3">
    <name type="scientific">marine sediment metagenome</name>
    <dbReference type="NCBI Taxonomy" id="412755"/>
    <lineage>
        <taxon>unclassified sequences</taxon>
        <taxon>metagenomes</taxon>
        <taxon>ecological metagenomes</taxon>
    </lineage>
</organism>
<feature type="region of interest" description="Disordered" evidence="1">
    <location>
        <begin position="64"/>
        <end position="84"/>
    </location>
</feature>
<comment type="caution">
    <text evidence="3">The sequence shown here is derived from an EMBL/GenBank/DDBJ whole genome shotgun (WGS) entry which is preliminary data.</text>
</comment>
<name>A0A0F9IBV1_9ZZZZ</name>
<accession>A0A0F9IBV1</accession>
<evidence type="ECO:0000313" key="3">
    <source>
        <dbReference type="EMBL" id="KKM25086.1"/>
    </source>
</evidence>
<feature type="transmembrane region" description="Helical" evidence="2">
    <location>
        <begin position="28"/>
        <end position="51"/>
    </location>
</feature>
<feature type="non-terminal residue" evidence="3">
    <location>
        <position position="1"/>
    </location>
</feature>
<evidence type="ECO:0000256" key="1">
    <source>
        <dbReference type="SAM" id="MobiDB-lite"/>
    </source>
</evidence>
<evidence type="ECO:0000256" key="2">
    <source>
        <dbReference type="SAM" id="Phobius"/>
    </source>
</evidence>
<keyword evidence="2" id="KW-0472">Membrane</keyword>
<proteinExistence type="predicted"/>
<sequence>IAVKYGVLGIMLGGFTILLYELKIISVYIFSTMIIGAFVLYVICTIVYFITDGRNKKVCQKCGHPTHEGKSCRHCTHGAQSLNS</sequence>
<keyword evidence="2" id="KW-0812">Transmembrane</keyword>